<accession>A0A5B7CQ31</accession>
<dbReference type="EMBL" id="VSRR010000187">
    <property type="protein sequence ID" value="MPC11907.1"/>
    <property type="molecule type" value="Genomic_DNA"/>
</dbReference>
<evidence type="ECO:0000313" key="2">
    <source>
        <dbReference type="Proteomes" id="UP000324222"/>
    </source>
</evidence>
<comment type="caution">
    <text evidence="1">The sequence shown here is derived from an EMBL/GenBank/DDBJ whole genome shotgun (WGS) entry which is preliminary data.</text>
</comment>
<sequence length="65" mass="7352">MSLRSDTRQEARRQHFTTIPAHDAAFFLKQPWHGGRPGDCPQTLKPYTDSLTLTPAPHASVLHCR</sequence>
<protein>
    <submittedName>
        <fullName evidence="1">Uncharacterized protein</fullName>
    </submittedName>
</protein>
<reference evidence="1 2" key="1">
    <citation type="submission" date="2019-05" db="EMBL/GenBank/DDBJ databases">
        <title>Another draft genome of Portunus trituberculatus and its Hox gene families provides insights of decapod evolution.</title>
        <authorList>
            <person name="Jeong J.-H."/>
            <person name="Song I."/>
            <person name="Kim S."/>
            <person name="Choi T."/>
            <person name="Kim D."/>
            <person name="Ryu S."/>
            <person name="Kim W."/>
        </authorList>
    </citation>
    <scope>NUCLEOTIDE SEQUENCE [LARGE SCALE GENOMIC DNA]</scope>
    <source>
        <tissue evidence="1">Muscle</tissue>
    </source>
</reference>
<keyword evidence="2" id="KW-1185">Reference proteome</keyword>
<gene>
    <name evidence="1" type="ORF">E2C01_004582</name>
</gene>
<proteinExistence type="predicted"/>
<organism evidence="1 2">
    <name type="scientific">Portunus trituberculatus</name>
    <name type="common">Swimming crab</name>
    <name type="synonym">Neptunus trituberculatus</name>
    <dbReference type="NCBI Taxonomy" id="210409"/>
    <lineage>
        <taxon>Eukaryota</taxon>
        <taxon>Metazoa</taxon>
        <taxon>Ecdysozoa</taxon>
        <taxon>Arthropoda</taxon>
        <taxon>Crustacea</taxon>
        <taxon>Multicrustacea</taxon>
        <taxon>Malacostraca</taxon>
        <taxon>Eumalacostraca</taxon>
        <taxon>Eucarida</taxon>
        <taxon>Decapoda</taxon>
        <taxon>Pleocyemata</taxon>
        <taxon>Brachyura</taxon>
        <taxon>Eubrachyura</taxon>
        <taxon>Portunoidea</taxon>
        <taxon>Portunidae</taxon>
        <taxon>Portuninae</taxon>
        <taxon>Portunus</taxon>
    </lineage>
</organism>
<dbReference type="Proteomes" id="UP000324222">
    <property type="component" value="Unassembled WGS sequence"/>
</dbReference>
<name>A0A5B7CQ31_PORTR</name>
<dbReference type="AlphaFoldDB" id="A0A5B7CQ31"/>
<evidence type="ECO:0000313" key="1">
    <source>
        <dbReference type="EMBL" id="MPC11907.1"/>
    </source>
</evidence>